<name>A0A9P9IV61_9PLEO</name>
<keyword evidence="14" id="KW-1185">Reference proteome</keyword>
<sequence>MAPVHAQSHNDLDLAKCFNGEQHLISWSSAYIALCDPETASKSSVLREFLSDEANIDILTSPWKPFVEPSSVEKTLFDTKTAPINVTPSSIAPYSIEDIKADALWLSQQAKISEAVALRLVVLEWQNRPTVQLLTGYAEEEALSMRDAAGLANLGASTFIPNASILSTLPTQSSAQFDSVDQRRLRIIEIYHSTRIAILRISQLLVSWGAAAGLRLSRGQEYCVNEDWLEKLGRDVASRQTQKTPNVLDSCISSIRETTVGLRNGVCLWAVSEETQDVAAVQWLDSQHIELVHLLHLAIVHADLLTKKFVATQTVELWFNFLHEQGFYVGLAHGTPIQQHMGQLIRGLVSLLSLAILKPNLVIDDIMNGKHVTWDDSCYILNAPLLETMTKIFGNAKDYGTTPATIPTFAWALISFRICSEASDMEQVQQRQIEFTPGASLPAPSALQKAATSLTRPDLMELFDNELPYKDLAESSLQANLLNLITTTATSVASDFGTDVDRISLDSFRFLLLHLLRDGVGSFVLPYETDTFNAIYVILVGSRSFRQWTEDGVAQHADPLVSFCVQDSIILRDFIFDETDRRYPVEIPPFLQLYSALVRGSAHVDDGMVEVTKKLGNFRTVTQRLPDQFNGYQSVREEENDNHVQLTVDLPQFSIQGKLGLLGKRRLLGHSSQAATDVFMVIPAGTLGRIVDDSAHPFVAKWLYDHSALDYMSQLLTTYVVGSKKVEYSSQQPASLDTVSGIIGLFADLLYASLQTHREDNSAIDLESILGNLDISVDRDQDVASVILSIFDQELLRQCQEPGNMDSLTLLVNCVHFVQSLVKIAPNRVWPWLARSRLLENSGNGGSLASILISTEMVLGHYDFLIGCIDLFHALVVDAVGQSVVRKSRRKSHSSQLVVVRKVDSGISSHIMSEILLRFGTTLASIYEGSPTFRYSRQDDRAEINIGICEAFTAVLKYAYAVDHTLNLSEKLTGLIAPLANYITELYLSATENDLLTNPILTSFVSSVEADITFLSKPASTLWRRQTQSALVFSNILVRVAHLLGRPSTYLEHQLFKATPLLARLYAANVTFKPLVVQLLDGLVRGAVRATTEGTDQIEPPSLLGHLGPKAAKNFLSILSQLDEPFKVIELQTKVWTFLSAVVSCKQQWFALYLLTGNTPREAVKMRAGTASENSRSKALLSRAINTLSKLDLEQADTNWTLYTAMLEFISSAQNNWAWAMGDLVQHKELIHKLLAFLKWMATQPQDHKTHPQDLDATRSHQNKFAAFACQVLAMYLHGARQRGDSNAVKDIVPCLTYLEAHALETPLYNRSVHVRLDHNFKNAFPDVQLDQLKRTSLHTLTFGPSYFYDTELANELLKFNSQWHGPPTKNGGVISDLERANLNFGLVESQIELLRSWKLLATELSSHASNDPRLVKILATVVKSGMRVNTEERQNYAQDNWTSQTWVGDLDTLRADLVFVLLQRMVNARARVPEVRQLLPVIWSTIHTSVKDFDHVYSGDQVDYYRSLARILYLSLQFFLLDDTATQADVDFRSSFRGSVPASYKTLEEPLSTLLLEILSDVVAKGFRSLATQLHSRPDTVSPSDFALLTAILQTILIIPEMKPWHAQAALLFTNSNTLRYATSLFSWSDKITISNGRTADPVYGELSLLFILSLSTMQPLAESMAVEGILSQLNGANIMNTFRRPRGVSPFDTPSRLFSIWAKGILPLCLNLLSAVGPPISGEISAFLNQFPEQLNRASNSLNSRVPIKITLSIASEVHSLALISSVLESNRVQGPQLGIQASDIAILDWDKDNVKEDIDGWMARKGALREKIVPLDEIDTALLNKSVEGQDWDNLLEAKVLRELIAAADCLGLEKTSAS</sequence>
<dbReference type="Gene3D" id="1.25.10.70">
    <property type="match status" value="1"/>
</dbReference>
<keyword evidence="7" id="KW-0539">Nucleus</keyword>
<keyword evidence="4" id="KW-0653">Protein transport</keyword>
<evidence type="ECO:0000259" key="12">
    <source>
        <dbReference type="Pfam" id="PF21093"/>
    </source>
</evidence>
<comment type="similarity">
    <text evidence="8">Belongs to the Nup188 family.</text>
</comment>
<evidence type="ECO:0000256" key="6">
    <source>
        <dbReference type="ARBA" id="ARBA00023132"/>
    </source>
</evidence>
<dbReference type="InterPro" id="IPR044840">
    <property type="entry name" value="Nup188"/>
</dbReference>
<proteinExistence type="inferred from homology"/>
<evidence type="ECO:0000313" key="13">
    <source>
        <dbReference type="EMBL" id="KAH7132230.1"/>
    </source>
</evidence>
<evidence type="ECO:0000259" key="11">
    <source>
        <dbReference type="Pfam" id="PF18378"/>
    </source>
</evidence>
<evidence type="ECO:0000256" key="5">
    <source>
        <dbReference type="ARBA" id="ARBA00023010"/>
    </source>
</evidence>
<dbReference type="GO" id="GO:0006405">
    <property type="term" value="P:RNA export from nucleus"/>
    <property type="evidence" value="ECO:0007669"/>
    <property type="project" value="TreeGrafter"/>
</dbReference>
<dbReference type="GO" id="GO:0044611">
    <property type="term" value="C:nuclear pore inner ring"/>
    <property type="evidence" value="ECO:0007669"/>
    <property type="project" value="TreeGrafter"/>
</dbReference>
<keyword evidence="2" id="KW-0813">Transport</keyword>
<dbReference type="Proteomes" id="UP000700596">
    <property type="component" value="Unassembled WGS sequence"/>
</dbReference>
<dbReference type="InterPro" id="IPR041634">
    <property type="entry name" value="Nup188_C"/>
</dbReference>
<keyword evidence="6" id="KW-0906">Nuclear pore complex</keyword>
<accession>A0A9P9IV61</accession>
<evidence type="ECO:0000256" key="4">
    <source>
        <dbReference type="ARBA" id="ARBA00022927"/>
    </source>
</evidence>
<dbReference type="EMBL" id="JAGMWT010000003">
    <property type="protein sequence ID" value="KAH7132230.1"/>
    <property type="molecule type" value="Genomic_DNA"/>
</dbReference>
<dbReference type="Pfam" id="PF21094">
    <property type="entry name" value="Nup188_SH3-like"/>
    <property type="match status" value="1"/>
</dbReference>
<reference evidence="13" key="1">
    <citation type="journal article" date="2021" name="Nat. Commun.">
        <title>Genetic determinants of endophytism in the Arabidopsis root mycobiome.</title>
        <authorList>
            <person name="Mesny F."/>
            <person name="Miyauchi S."/>
            <person name="Thiergart T."/>
            <person name="Pickel B."/>
            <person name="Atanasova L."/>
            <person name="Karlsson M."/>
            <person name="Huettel B."/>
            <person name="Barry K.W."/>
            <person name="Haridas S."/>
            <person name="Chen C."/>
            <person name="Bauer D."/>
            <person name="Andreopoulos W."/>
            <person name="Pangilinan J."/>
            <person name="LaButti K."/>
            <person name="Riley R."/>
            <person name="Lipzen A."/>
            <person name="Clum A."/>
            <person name="Drula E."/>
            <person name="Henrissat B."/>
            <person name="Kohler A."/>
            <person name="Grigoriev I.V."/>
            <person name="Martin F.M."/>
            <person name="Hacquard S."/>
        </authorList>
    </citation>
    <scope>NUCLEOTIDE SEQUENCE</scope>
    <source>
        <strain evidence="13">MPI-CAGE-CH-0243</strain>
    </source>
</reference>
<organism evidence="13 14">
    <name type="scientific">Dendryphion nanum</name>
    <dbReference type="NCBI Taxonomy" id="256645"/>
    <lineage>
        <taxon>Eukaryota</taxon>
        <taxon>Fungi</taxon>
        <taxon>Dikarya</taxon>
        <taxon>Ascomycota</taxon>
        <taxon>Pezizomycotina</taxon>
        <taxon>Dothideomycetes</taxon>
        <taxon>Pleosporomycetidae</taxon>
        <taxon>Pleosporales</taxon>
        <taxon>Torulaceae</taxon>
        <taxon>Dendryphion</taxon>
    </lineage>
</organism>
<dbReference type="GO" id="GO:0051028">
    <property type="term" value="P:mRNA transport"/>
    <property type="evidence" value="ECO:0007669"/>
    <property type="project" value="UniProtKB-KW"/>
</dbReference>
<evidence type="ECO:0000259" key="10">
    <source>
        <dbReference type="Pfam" id="PF10487"/>
    </source>
</evidence>
<dbReference type="OrthoDB" id="102511at2759"/>
<comment type="subcellular location">
    <subcellularLocation>
        <location evidence="1">Nucleus</location>
        <location evidence="1">Nuclear pore complex</location>
    </subcellularLocation>
</comment>
<evidence type="ECO:0000313" key="14">
    <source>
        <dbReference type="Proteomes" id="UP000700596"/>
    </source>
</evidence>
<keyword evidence="3" id="KW-0509">mRNA transport</keyword>
<dbReference type="Pfam" id="PF18378">
    <property type="entry name" value="Nup188_C"/>
    <property type="match status" value="1"/>
</dbReference>
<dbReference type="InterPro" id="IPR018864">
    <property type="entry name" value="Nucleoporin_Nup188_N"/>
</dbReference>
<evidence type="ECO:0000256" key="7">
    <source>
        <dbReference type="ARBA" id="ARBA00023242"/>
    </source>
</evidence>
<dbReference type="Pfam" id="PF21093">
    <property type="entry name" value="Nup188_N-subdom_III"/>
    <property type="match status" value="1"/>
</dbReference>
<feature type="domain" description="Nuclear pore protein Nup188 C-terminal" evidence="11">
    <location>
        <begin position="1479"/>
        <end position="1854"/>
    </location>
</feature>
<dbReference type="PANTHER" id="PTHR31431:SF1">
    <property type="entry name" value="NUCLEOPORIN NUP188"/>
    <property type="match status" value="1"/>
</dbReference>
<keyword evidence="5" id="KW-0811">Translocation</keyword>
<dbReference type="PANTHER" id="PTHR31431">
    <property type="entry name" value="NUCLEOPORIN NUP188 HOMOLOG"/>
    <property type="match status" value="1"/>
</dbReference>
<comment type="caution">
    <text evidence="13">The sequence shown here is derived from an EMBL/GenBank/DDBJ whole genome shotgun (WGS) entry which is preliminary data.</text>
</comment>
<gene>
    <name evidence="13" type="ORF">B0J11DRAFT_481395</name>
</gene>
<evidence type="ECO:0000256" key="1">
    <source>
        <dbReference type="ARBA" id="ARBA00004567"/>
    </source>
</evidence>
<dbReference type="Pfam" id="PF10487">
    <property type="entry name" value="Nup188_N"/>
    <property type="match status" value="1"/>
</dbReference>
<protein>
    <recommendedName>
        <fullName evidence="9">Nucleoporin NUP188</fullName>
    </recommendedName>
</protein>
<evidence type="ECO:0000256" key="8">
    <source>
        <dbReference type="ARBA" id="ARBA00038387"/>
    </source>
</evidence>
<evidence type="ECO:0000256" key="3">
    <source>
        <dbReference type="ARBA" id="ARBA00022816"/>
    </source>
</evidence>
<feature type="domain" description="Nucleoporin Nup188 N-terminal subdomain III" evidence="12">
    <location>
        <begin position="755"/>
        <end position="1158"/>
    </location>
</feature>
<dbReference type="GO" id="GO:0017056">
    <property type="term" value="F:structural constituent of nuclear pore"/>
    <property type="evidence" value="ECO:0007669"/>
    <property type="project" value="InterPro"/>
</dbReference>
<dbReference type="GO" id="GO:0006606">
    <property type="term" value="P:protein import into nucleus"/>
    <property type="evidence" value="ECO:0007669"/>
    <property type="project" value="TreeGrafter"/>
</dbReference>
<evidence type="ECO:0000256" key="2">
    <source>
        <dbReference type="ARBA" id="ARBA00022448"/>
    </source>
</evidence>
<dbReference type="InterPro" id="IPR048883">
    <property type="entry name" value="Nup188_N-subdom_III"/>
</dbReference>
<feature type="domain" description="Nucleoporin Nup188 N-terminal" evidence="10">
    <location>
        <begin position="181"/>
        <end position="425"/>
    </location>
</feature>
<evidence type="ECO:0000256" key="9">
    <source>
        <dbReference type="ARBA" id="ARBA00040174"/>
    </source>
</evidence>